<evidence type="ECO:0000313" key="1">
    <source>
        <dbReference type="EMBL" id="KAK1147985.1"/>
    </source>
</evidence>
<protein>
    <submittedName>
        <fullName evidence="1">Uncharacterized protein</fullName>
    </submittedName>
</protein>
<evidence type="ECO:0000313" key="2">
    <source>
        <dbReference type="Proteomes" id="UP001177260"/>
    </source>
</evidence>
<accession>A0ACC3BCI5</accession>
<gene>
    <name evidence="1" type="ORF">N8T08_000501</name>
</gene>
<sequence>MGWFNSIVRGVGSAVNWAMSNAGDIAGLIKSVKKVSMLYIPKDASEETETSVTSRDYFKEFERAERVLQTRAENMVKAKKVKHDWDPPRGSPRTTDASLCGLWTSPSVFSSTSKEVPEMYRDLVKFFAESGVPALITIGGNKVDVAERVSQAIFPYSPEPPSQITSFDADDEEHFPQYGIALRDDDRSWQLFVGHAYYAIPMGRSGKDRIWHGAVHLRFIASDDVRQEHAAEMEEFRFMGEIEPVAVEAWLVTFQIAWKAVKVARGGYKFLKEVLNDENNKTTYKVTYNFLDGQLQTVKIQTQADTKSPSEIHFYLQEAVAEAVVKMNQSLDRNSVEIAAAATQYQTPRVYLTDSTLVTADAGVVDNLVVVSR</sequence>
<comment type="caution">
    <text evidence="1">The sequence shown here is derived from an EMBL/GenBank/DDBJ whole genome shotgun (WGS) entry which is preliminary data.</text>
</comment>
<name>A0ACC3BCI5_9EURO</name>
<proteinExistence type="predicted"/>
<keyword evidence="2" id="KW-1185">Reference proteome</keyword>
<organism evidence="1 2">
    <name type="scientific">Aspergillus melleus</name>
    <dbReference type="NCBI Taxonomy" id="138277"/>
    <lineage>
        <taxon>Eukaryota</taxon>
        <taxon>Fungi</taxon>
        <taxon>Dikarya</taxon>
        <taxon>Ascomycota</taxon>
        <taxon>Pezizomycotina</taxon>
        <taxon>Eurotiomycetes</taxon>
        <taxon>Eurotiomycetidae</taxon>
        <taxon>Eurotiales</taxon>
        <taxon>Aspergillaceae</taxon>
        <taxon>Aspergillus</taxon>
        <taxon>Aspergillus subgen. Circumdati</taxon>
    </lineage>
</organism>
<reference evidence="1 2" key="1">
    <citation type="journal article" date="2023" name="ACS Omega">
        <title>Identification of the Neoaspergillic Acid Biosynthesis Gene Cluster by Establishing an In Vitro CRISPR-Ribonucleoprotein Genetic System in Aspergillus melleus.</title>
        <authorList>
            <person name="Yuan B."/>
            <person name="Grau M.F."/>
            <person name="Murata R.M."/>
            <person name="Torok T."/>
            <person name="Venkateswaran K."/>
            <person name="Stajich J.E."/>
            <person name="Wang C.C.C."/>
        </authorList>
    </citation>
    <scope>NUCLEOTIDE SEQUENCE [LARGE SCALE GENOMIC DNA]</scope>
    <source>
        <strain evidence="1 2">IMV 1140</strain>
    </source>
</reference>
<dbReference type="EMBL" id="JAOPJF010000010">
    <property type="protein sequence ID" value="KAK1147985.1"/>
    <property type="molecule type" value="Genomic_DNA"/>
</dbReference>
<dbReference type="Proteomes" id="UP001177260">
    <property type="component" value="Unassembled WGS sequence"/>
</dbReference>